<dbReference type="InterPro" id="IPR003034">
    <property type="entry name" value="SAP_dom"/>
</dbReference>
<evidence type="ECO:0000256" key="11">
    <source>
        <dbReference type="ARBA" id="ARBA00022840"/>
    </source>
</evidence>
<dbReference type="InterPro" id="IPR005160">
    <property type="entry name" value="Ku_C"/>
</dbReference>
<feature type="region of interest" description="Disordered" evidence="20">
    <location>
        <begin position="1"/>
        <end position="26"/>
    </location>
</feature>
<evidence type="ECO:0000256" key="19">
    <source>
        <dbReference type="ARBA" id="ARBA00047995"/>
    </source>
</evidence>
<feature type="region of interest" description="Disordered" evidence="20">
    <location>
        <begin position="888"/>
        <end position="1002"/>
    </location>
</feature>
<evidence type="ECO:0000256" key="14">
    <source>
        <dbReference type="ARBA" id="ARBA00023172"/>
    </source>
</evidence>
<feature type="compositionally biased region" description="Polar residues" evidence="20">
    <location>
        <begin position="1543"/>
        <end position="1585"/>
    </location>
</feature>
<dbReference type="GO" id="GO:0000723">
    <property type="term" value="P:telomere maintenance"/>
    <property type="evidence" value="ECO:0007669"/>
    <property type="project" value="InterPro"/>
</dbReference>
<sequence length="1734" mass="186845">MAWGGDDDRRPEADEGEEELDEADYKTQKDAVLFAIDVSSSMLQQPAAASDKKKGDKDSAIAAALKCAYQFMQQRIIAQPKDMMGILLFGTEKSKFRDEAGGRSGSGYPHCYLFTDLDVPAAEDVKNLRSLVEEGEDPDEVLVPAKEPASMANVLFCANQVFTTNAANFGSRRLFIITDNDSPHGKDKTAKSSAAVRAKDLYDLGVVIELFPISNGAKSFDVSKFYDDIIYRDPAAEAGSSDEVKTSKSGDGLSLLNSLISNINSKQTPKRAYFSNLHFELAPNLAISVKGYMPLHRQQPARTCYVWLGGEQAQLAQSETIKVDSTARTVEKSEVKKAYKFGGEYIHFKPEEAASLKNLGGKVLRVIGFKPRSLLPTWASVKKSIFIFPSEEHYVGSTRVFSALWQKLIDADKVGIAWFVARDNANPIMVAIIPSRTLDDDTSETPYLPAGLWLYPLPFADDVRTVDLSAPPRPADELTDKMREIVQNLQLPKAMYNPLKYPNPSLQWHYKILQAMALDEDVPDTLEDATIPKYKQIDKRVGGYLAEWKELLAEKAAGLMKNRAMKREAEDEDGGRPAAKRTKAAPKKAAGGQMSNAQLKAAFEQDTLKKMTVAELKDVLASKGVNATGKKAELVEKLEQWIEENRPTMEALLGAGQSNPACASIADLQAQLRDLLHGRVAETRADHTSVTFEIRTTAVFEIPVTETENEALENASIIDPLLGGARSSVAGPAVNGNTGQQPVRRVNAIDTLINQPVDDPVLQTTIARLIIASLGEVDSSSWTVRQVSRTEQGWTFTYICKDSWQAWSRQASKTPAKTAIGEWSEKGGQDPVHLARPAFDCRGSVKIAFAKSTKTIDVKYEHTPLHKTVSQLIELLAPPPIAPIVKTAAKKAKEPRPPKEPRQPKQPKPKTPRSSKKRAGENGVPDGEGSQPKKRRKKKDSLVPAPAGTVLPPEMPGALPVGDFSARELYNTQAGIPGGAQPNGSSSYPEGLVSAASDAAAASIDSEVHAHSILNLPPGEAARRREVAIKLLSDNNLDPKTLSAEQFSIFANQSPELQQDSLAMLIKYGAERLRIVHPTKEGPSSGQSTPSKAATPSPAAGTPQSAKQKKSRKKPEAEGVGASEAQSSETPQGKQKGRICENCRTKKYKGKCDRAVPSCSMCLAEGVACIYVPPQPGKSKAAETVPEALEQANPEMPDEEPDGLGSPGFNAEPAIQPAHGHSVNEPAPVQEHYDGHAHQTVNVPVSESMPYQAETPSDVFNQSHSIYQHSSGLSFPQVSGTSGAELTQPSISSATMDHMPNSVSETPEPRLHGFTYPQSPAANKNTPGYTEQVAPAVEQGQRGSSRTQAVAARRSLPTAQPSNGSETSATTADTQSAWQLSGTPTPTRSSPRQARFKKPAPVSQAYDDLRQQQTSTWSNAQSVAQTAQPARNSPMQTAAQPARAKSRQSNRATTAVAQQPSSAPSYGYNQYQSGNTQAESSSDRISYQPYSNQTSTQSNSYSSFDNYNSRVPNTASSTNSATTSQNVASSYASSPAATTTTAQWGASTSTPQSRNAHTYSATQSAAGNASYNTAASNPPQSQALQGFSVRPPPTQARDSSTAYSQQLQQQQQRQQHGQQQHHQQSQQQPGYNGYMNNMNQQQSQPQAGSSHQNWGYGFGAANNNASSGYNSAAAGSASSGYSAAAAGSSHGGHGHGGHGHQAQQHRSMNLSSHTYSSMDGEQSLYDLLRNNPAG</sequence>
<evidence type="ECO:0000313" key="22">
    <source>
        <dbReference type="EMBL" id="KAK4043428.1"/>
    </source>
</evidence>
<feature type="compositionally biased region" description="Polar residues" evidence="20">
    <location>
        <begin position="1701"/>
        <end position="1720"/>
    </location>
</feature>
<dbReference type="PROSITE" id="PS50800">
    <property type="entry name" value="SAP"/>
    <property type="match status" value="1"/>
</dbReference>
<dbReference type="Pfam" id="PF03730">
    <property type="entry name" value="Ku_C"/>
    <property type="match status" value="1"/>
</dbReference>
<dbReference type="EMBL" id="MU854328">
    <property type="protein sequence ID" value="KAK4043428.1"/>
    <property type="molecule type" value="Genomic_DNA"/>
</dbReference>
<evidence type="ECO:0000256" key="5">
    <source>
        <dbReference type="ARBA" id="ARBA00021796"/>
    </source>
</evidence>
<feature type="compositionally biased region" description="Basic residues" evidence="20">
    <location>
        <begin position="905"/>
        <end position="917"/>
    </location>
</feature>
<feature type="compositionally biased region" description="Polar residues" evidence="20">
    <location>
        <begin position="1124"/>
        <end position="1133"/>
    </location>
</feature>
<evidence type="ECO:0000256" key="12">
    <source>
        <dbReference type="ARBA" id="ARBA00022895"/>
    </source>
</evidence>
<dbReference type="GO" id="GO:0000781">
    <property type="term" value="C:chromosome, telomeric region"/>
    <property type="evidence" value="ECO:0007669"/>
    <property type="project" value="UniProtKB-SubCell"/>
</dbReference>
<feature type="compositionally biased region" description="Low complexity" evidence="20">
    <location>
        <begin position="1486"/>
        <end position="1542"/>
    </location>
</feature>
<evidence type="ECO:0000256" key="6">
    <source>
        <dbReference type="ARBA" id="ARBA00022454"/>
    </source>
</evidence>
<name>A0AAN6PLU0_9PEZI</name>
<proteinExistence type="inferred from homology"/>
<dbReference type="GO" id="GO:0042162">
    <property type="term" value="F:telomeric DNA binding"/>
    <property type="evidence" value="ECO:0007669"/>
    <property type="project" value="InterPro"/>
</dbReference>
<comment type="function">
    <text evidence="17">Single-stranded DNA-dependent ATP-dependent helicase. Involved in non-homologous end joining (NHEJ) DNA double strand break repair. DNA-binding is sequence-independent but has a high affinity to nicks in double-stranded DNA and to the ends of duplex DNA. Binds to naturally occurring chromosomal ends, and therefore provides chromosomal end protection. Required also for telomere recombination to repair telomeric ends in the absence of telomerase. KU70, of the KU70/KU80 heterodimer, binds to the stem loop of TLC1, the RNA component of telomerase. Involved in telomere maintenance. Interacts with telomeric repeats and subtelomeric sequences thereby controlling telomere length and protecting against subtelomeric rearrangement. Maintains telomeric chromatin, which is involved in silencing the expression of genes located at the telomere. Required for mating-type switching.</text>
</comment>
<dbReference type="Pfam" id="PF02037">
    <property type="entry name" value="SAP"/>
    <property type="match status" value="1"/>
</dbReference>
<dbReference type="GO" id="GO:0008270">
    <property type="term" value="F:zinc ion binding"/>
    <property type="evidence" value="ECO:0007669"/>
    <property type="project" value="InterPro"/>
</dbReference>
<dbReference type="InterPro" id="IPR036361">
    <property type="entry name" value="SAP_dom_sf"/>
</dbReference>
<dbReference type="GO" id="GO:0003684">
    <property type="term" value="F:damaged DNA binding"/>
    <property type="evidence" value="ECO:0007669"/>
    <property type="project" value="InterPro"/>
</dbReference>
<dbReference type="Gene3D" id="4.10.240.10">
    <property type="entry name" value="Zn(2)-C6 fungal-type DNA-binding domain"/>
    <property type="match status" value="1"/>
</dbReference>
<dbReference type="SUPFAM" id="SSF100939">
    <property type="entry name" value="SPOC domain-like"/>
    <property type="match status" value="1"/>
</dbReference>
<evidence type="ECO:0000256" key="15">
    <source>
        <dbReference type="ARBA" id="ARBA00023204"/>
    </source>
</evidence>
<dbReference type="FunFam" id="1.10.1600.10:FF:000004">
    <property type="entry name" value="ATP-dependent DNA helicase II subunit 1"/>
    <property type="match status" value="1"/>
</dbReference>
<dbReference type="InterPro" id="IPR005161">
    <property type="entry name" value="Ku_N"/>
</dbReference>
<feature type="compositionally biased region" description="Low complexity" evidence="20">
    <location>
        <begin position="1605"/>
        <end position="1646"/>
    </location>
</feature>
<keyword evidence="15" id="KW-0234">DNA repair</keyword>
<comment type="catalytic activity">
    <reaction evidence="19">
        <text>ATP + H2O = ADP + phosphate + H(+)</text>
        <dbReference type="Rhea" id="RHEA:13065"/>
        <dbReference type="ChEBI" id="CHEBI:15377"/>
        <dbReference type="ChEBI" id="CHEBI:15378"/>
        <dbReference type="ChEBI" id="CHEBI:30616"/>
        <dbReference type="ChEBI" id="CHEBI:43474"/>
        <dbReference type="ChEBI" id="CHEBI:456216"/>
        <dbReference type="EC" id="3.6.4.12"/>
    </reaction>
</comment>
<dbReference type="InterPro" id="IPR047087">
    <property type="entry name" value="KU70_core_dom"/>
</dbReference>
<dbReference type="SUPFAM" id="SSF68906">
    <property type="entry name" value="SAP domain"/>
    <property type="match status" value="1"/>
</dbReference>
<dbReference type="CDD" id="cd00788">
    <property type="entry name" value="KU70"/>
    <property type="match status" value="1"/>
</dbReference>
<dbReference type="Gene3D" id="1.10.1600.10">
    <property type="match status" value="1"/>
</dbReference>
<dbReference type="FunFam" id="3.40.50.410:FF:000071">
    <property type="entry name" value="ATP-dependent DNA helicase II subunit 1"/>
    <property type="match status" value="1"/>
</dbReference>
<evidence type="ECO:0000256" key="2">
    <source>
        <dbReference type="ARBA" id="ARBA00004574"/>
    </source>
</evidence>
<dbReference type="SMART" id="SM00513">
    <property type="entry name" value="SAP"/>
    <property type="match status" value="1"/>
</dbReference>
<dbReference type="GO" id="GO:0005524">
    <property type="term" value="F:ATP binding"/>
    <property type="evidence" value="ECO:0007669"/>
    <property type="project" value="UniProtKB-KW"/>
</dbReference>
<dbReference type="PANTHER" id="PTHR12604">
    <property type="entry name" value="KU AUTOANTIGEN DNA HELICASE"/>
    <property type="match status" value="1"/>
</dbReference>
<dbReference type="GO" id="GO:0003690">
    <property type="term" value="F:double-stranded DNA binding"/>
    <property type="evidence" value="ECO:0007669"/>
    <property type="project" value="TreeGrafter"/>
</dbReference>
<dbReference type="InterPro" id="IPR027388">
    <property type="entry name" value="Ku70_bridge/pillars_dom_sf"/>
</dbReference>
<keyword evidence="11" id="KW-0067">ATP-binding</keyword>
<feature type="compositionally biased region" description="Low complexity" evidence="20">
    <location>
        <begin position="1088"/>
        <end position="1106"/>
    </location>
</feature>
<dbReference type="GO" id="GO:0006303">
    <property type="term" value="P:double-strand break repair via nonhomologous end joining"/>
    <property type="evidence" value="ECO:0007669"/>
    <property type="project" value="InterPro"/>
</dbReference>
<evidence type="ECO:0000256" key="16">
    <source>
        <dbReference type="ARBA" id="ARBA00023242"/>
    </source>
</evidence>
<evidence type="ECO:0000256" key="13">
    <source>
        <dbReference type="ARBA" id="ARBA00023125"/>
    </source>
</evidence>
<dbReference type="Gene3D" id="4.10.970.10">
    <property type="entry name" value="Ku70, bridge and pillars"/>
    <property type="match status" value="1"/>
</dbReference>
<feature type="compositionally biased region" description="Polar residues" evidence="20">
    <location>
        <begin position="1271"/>
        <end position="1305"/>
    </location>
</feature>
<feature type="region of interest" description="Disordered" evidence="20">
    <location>
        <begin position="1078"/>
        <end position="1140"/>
    </location>
</feature>
<dbReference type="InterPro" id="IPR006165">
    <property type="entry name" value="Ku70"/>
</dbReference>
<keyword evidence="6" id="KW-0158">Chromosome</keyword>
<evidence type="ECO:0000256" key="1">
    <source>
        <dbReference type="ARBA" id="ARBA00004123"/>
    </source>
</evidence>
<dbReference type="GO" id="GO:0003678">
    <property type="term" value="F:DNA helicase activity"/>
    <property type="evidence" value="ECO:0007669"/>
    <property type="project" value="UniProtKB-EC"/>
</dbReference>
<dbReference type="SMART" id="SM00559">
    <property type="entry name" value="Ku78"/>
    <property type="match status" value="1"/>
</dbReference>
<evidence type="ECO:0000256" key="3">
    <source>
        <dbReference type="ARBA" id="ARBA00005240"/>
    </source>
</evidence>
<keyword evidence="7" id="KW-0547">Nucleotide-binding</keyword>
<feature type="region of interest" description="Disordered" evidence="20">
    <location>
        <begin position="564"/>
        <end position="595"/>
    </location>
</feature>
<gene>
    <name evidence="22" type="ORF">C8A01DRAFT_43733</name>
</gene>
<feature type="compositionally biased region" description="Polar residues" evidence="20">
    <location>
        <begin position="1447"/>
        <end position="1485"/>
    </location>
</feature>
<keyword evidence="13" id="KW-0238">DNA-binding</keyword>
<evidence type="ECO:0000256" key="10">
    <source>
        <dbReference type="ARBA" id="ARBA00022806"/>
    </source>
</evidence>
<evidence type="ECO:0000313" key="23">
    <source>
        <dbReference type="Proteomes" id="UP001303115"/>
    </source>
</evidence>
<comment type="similarity">
    <text evidence="3">Belongs to the ku70 family.</text>
</comment>
<accession>A0AAN6PLU0</accession>
<dbReference type="InterPro" id="IPR036465">
    <property type="entry name" value="vWFA_dom_sf"/>
</dbReference>
<dbReference type="Proteomes" id="UP001303115">
    <property type="component" value="Unassembled WGS sequence"/>
</dbReference>
<keyword evidence="12" id="KW-0779">Telomere</keyword>
<comment type="caution">
    <text evidence="22">The sequence shown here is derived from an EMBL/GenBank/DDBJ whole genome shotgun (WGS) entry which is preliminary data.</text>
</comment>
<reference evidence="23" key="1">
    <citation type="journal article" date="2023" name="Mol. Phylogenet. Evol.">
        <title>Genome-scale phylogeny and comparative genomics of the fungal order Sordariales.</title>
        <authorList>
            <person name="Hensen N."/>
            <person name="Bonometti L."/>
            <person name="Westerberg I."/>
            <person name="Brannstrom I.O."/>
            <person name="Guillou S."/>
            <person name="Cros-Aarteil S."/>
            <person name="Calhoun S."/>
            <person name="Haridas S."/>
            <person name="Kuo A."/>
            <person name="Mondo S."/>
            <person name="Pangilinan J."/>
            <person name="Riley R."/>
            <person name="LaButti K."/>
            <person name="Andreopoulos B."/>
            <person name="Lipzen A."/>
            <person name="Chen C."/>
            <person name="Yan M."/>
            <person name="Daum C."/>
            <person name="Ng V."/>
            <person name="Clum A."/>
            <person name="Steindorff A."/>
            <person name="Ohm R.A."/>
            <person name="Martin F."/>
            <person name="Silar P."/>
            <person name="Natvig D.O."/>
            <person name="Lalanne C."/>
            <person name="Gautier V."/>
            <person name="Ament-Velasquez S.L."/>
            <person name="Kruys A."/>
            <person name="Hutchinson M.I."/>
            <person name="Powell A.J."/>
            <person name="Barry K."/>
            <person name="Miller A.N."/>
            <person name="Grigoriev I.V."/>
            <person name="Debuchy R."/>
            <person name="Gladieux P."/>
            <person name="Hiltunen Thoren M."/>
            <person name="Johannesson H."/>
        </authorList>
    </citation>
    <scope>NUCLEOTIDE SEQUENCE [LARGE SCALE GENOMIC DNA]</scope>
    <source>
        <strain evidence="23">CBS 284.82</strain>
    </source>
</reference>
<dbReference type="PANTHER" id="PTHR12604:SF2">
    <property type="entry name" value="X-RAY REPAIR CROSS-COMPLEMENTING PROTEIN 6"/>
    <property type="match status" value="1"/>
</dbReference>
<dbReference type="Pfam" id="PF02735">
    <property type="entry name" value="Ku"/>
    <property type="match status" value="1"/>
</dbReference>
<dbReference type="InterPro" id="IPR036864">
    <property type="entry name" value="Zn2-C6_fun-type_DNA-bd_sf"/>
</dbReference>
<keyword evidence="14" id="KW-0233">DNA recombination</keyword>
<dbReference type="GO" id="GO:0016787">
    <property type="term" value="F:hydrolase activity"/>
    <property type="evidence" value="ECO:0007669"/>
    <property type="project" value="UniProtKB-KW"/>
</dbReference>
<evidence type="ECO:0000256" key="20">
    <source>
        <dbReference type="SAM" id="MobiDB-lite"/>
    </source>
</evidence>
<evidence type="ECO:0000256" key="7">
    <source>
        <dbReference type="ARBA" id="ARBA00022741"/>
    </source>
</evidence>
<keyword evidence="10" id="KW-0347">Helicase</keyword>
<feature type="region of interest" description="Disordered" evidence="20">
    <location>
        <begin position="1271"/>
        <end position="1654"/>
    </location>
</feature>
<dbReference type="NCBIfam" id="TIGR00578">
    <property type="entry name" value="ku70"/>
    <property type="match status" value="1"/>
</dbReference>
<feature type="region of interest" description="Disordered" evidence="20">
    <location>
        <begin position="1681"/>
        <end position="1734"/>
    </location>
</feature>
<dbReference type="InterPro" id="IPR006164">
    <property type="entry name" value="DNA_bd_Ku70/Ku80"/>
</dbReference>
<evidence type="ECO:0000256" key="18">
    <source>
        <dbReference type="ARBA" id="ARBA00031811"/>
    </source>
</evidence>
<comment type="subcellular location">
    <subcellularLocation>
        <location evidence="2">Chromosome</location>
        <location evidence="2">Telomere</location>
    </subcellularLocation>
    <subcellularLocation>
        <location evidence="1">Nucleus</location>
    </subcellularLocation>
</comment>
<evidence type="ECO:0000256" key="8">
    <source>
        <dbReference type="ARBA" id="ARBA00022763"/>
    </source>
</evidence>
<organism evidence="22 23">
    <name type="scientific">Parachaetomium inaequale</name>
    <dbReference type="NCBI Taxonomy" id="2588326"/>
    <lineage>
        <taxon>Eukaryota</taxon>
        <taxon>Fungi</taxon>
        <taxon>Dikarya</taxon>
        <taxon>Ascomycota</taxon>
        <taxon>Pezizomycotina</taxon>
        <taxon>Sordariomycetes</taxon>
        <taxon>Sordariomycetidae</taxon>
        <taxon>Sordariales</taxon>
        <taxon>Chaetomiaceae</taxon>
        <taxon>Parachaetomium</taxon>
    </lineage>
</organism>
<evidence type="ECO:0000256" key="4">
    <source>
        <dbReference type="ARBA" id="ARBA00012551"/>
    </source>
</evidence>
<feature type="compositionally biased region" description="Basic and acidic residues" evidence="20">
    <location>
        <begin position="891"/>
        <end position="903"/>
    </location>
</feature>
<keyword evidence="16" id="KW-0539">Nucleus</keyword>
<feature type="compositionally biased region" description="Polar residues" evidence="20">
    <location>
        <begin position="1357"/>
        <end position="1392"/>
    </location>
</feature>
<evidence type="ECO:0000259" key="21">
    <source>
        <dbReference type="PROSITE" id="PS50800"/>
    </source>
</evidence>
<feature type="compositionally biased region" description="Basic and acidic residues" evidence="20">
    <location>
        <begin position="1"/>
        <end position="13"/>
    </location>
</feature>
<dbReference type="CDD" id="cd01458">
    <property type="entry name" value="vWA_ku"/>
    <property type="match status" value="1"/>
</dbReference>
<dbReference type="Gene3D" id="1.10.720.30">
    <property type="entry name" value="SAP domain"/>
    <property type="match status" value="1"/>
</dbReference>
<keyword evidence="8" id="KW-0227">DNA damage</keyword>
<keyword evidence="9" id="KW-0378">Hydrolase</keyword>
<feature type="compositionally biased region" description="Polar residues" evidence="20">
    <location>
        <begin position="1411"/>
        <end position="1439"/>
    </location>
</feature>
<keyword evidence="23" id="KW-1185">Reference proteome</keyword>
<dbReference type="GO" id="GO:0000981">
    <property type="term" value="F:DNA-binding transcription factor activity, RNA polymerase II-specific"/>
    <property type="evidence" value="ECO:0007669"/>
    <property type="project" value="InterPro"/>
</dbReference>
<feature type="compositionally biased region" description="Polar residues" evidence="20">
    <location>
        <begin position="1316"/>
        <end position="1329"/>
    </location>
</feature>
<dbReference type="Pfam" id="PF03731">
    <property type="entry name" value="Ku_N"/>
    <property type="match status" value="1"/>
</dbReference>
<feature type="region of interest" description="Disordered" evidence="20">
    <location>
        <begin position="1191"/>
        <end position="1229"/>
    </location>
</feature>
<dbReference type="SUPFAM" id="SSF53300">
    <property type="entry name" value="vWA-like"/>
    <property type="match status" value="1"/>
</dbReference>
<dbReference type="EC" id="3.6.4.12" evidence="4"/>
<dbReference type="InterPro" id="IPR001138">
    <property type="entry name" value="Zn2Cys6_DnaBD"/>
</dbReference>
<dbReference type="Gene3D" id="3.40.50.410">
    <property type="entry name" value="von Willebrand factor, type A domain"/>
    <property type="match status" value="1"/>
</dbReference>
<feature type="domain" description="SAP" evidence="21">
    <location>
        <begin position="608"/>
        <end position="642"/>
    </location>
</feature>
<dbReference type="GO" id="GO:0006310">
    <property type="term" value="P:DNA recombination"/>
    <property type="evidence" value="ECO:0007669"/>
    <property type="project" value="UniProtKB-KW"/>
</dbReference>
<evidence type="ECO:0000256" key="17">
    <source>
        <dbReference type="ARBA" id="ARBA00024890"/>
    </source>
</evidence>
<evidence type="ECO:0000256" key="9">
    <source>
        <dbReference type="ARBA" id="ARBA00022801"/>
    </source>
</evidence>
<dbReference type="Gene3D" id="2.40.290.10">
    <property type="match status" value="1"/>
</dbReference>
<protein>
    <recommendedName>
        <fullName evidence="5">ATP-dependent DNA helicase II subunit 1</fullName>
        <ecNumber evidence="4">3.6.4.12</ecNumber>
    </recommendedName>
    <alternativeName>
        <fullName evidence="18">ATP-dependent DNA helicase II subunit Ku70</fullName>
    </alternativeName>
</protein>
<dbReference type="InterPro" id="IPR016194">
    <property type="entry name" value="SPOC-like_C_dom_sf"/>
</dbReference>
<dbReference type="GO" id="GO:0043564">
    <property type="term" value="C:Ku70:Ku80 complex"/>
    <property type="evidence" value="ECO:0007669"/>
    <property type="project" value="InterPro"/>
</dbReference>
<dbReference type="CDD" id="cd00067">
    <property type="entry name" value="GAL4"/>
    <property type="match status" value="1"/>
</dbReference>
<dbReference type="SUPFAM" id="SSF57701">
    <property type="entry name" value="Zn2/Cys6 DNA-binding domain"/>
    <property type="match status" value="1"/>
</dbReference>